<keyword evidence="1" id="KW-0472">Membrane</keyword>
<organism evidence="2 3">
    <name type="scientific">Belliella kenyensis</name>
    <dbReference type="NCBI Taxonomy" id="1472724"/>
    <lineage>
        <taxon>Bacteria</taxon>
        <taxon>Pseudomonadati</taxon>
        <taxon>Bacteroidota</taxon>
        <taxon>Cytophagia</taxon>
        <taxon>Cytophagales</taxon>
        <taxon>Cyclobacteriaceae</taxon>
        <taxon>Belliella</taxon>
    </lineage>
</organism>
<reference evidence="3" key="1">
    <citation type="journal article" date="2019" name="Int. J. Syst. Evol. Microbiol.">
        <title>The Global Catalogue of Microorganisms (GCM) 10K type strain sequencing project: providing services to taxonomists for standard genome sequencing and annotation.</title>
        <authorList>
            <consortium name="The Broad Institute Genomics Platform"/>
            <consortium name="The Broad Institute Genome Sequencing Center for Infectious Disease"/>
            <person name="Wu L."/>
            <person name="Ma J."/>
        </authorList>
    </citation>
    <scope>NUCLEOTIDE SEQUENCE [LARGE SCALE GENOMIC DNA]</scope>
    <source>
        <strain evidence="3">CECT 8551</strain>
    </source>
</reference>
<evidence type="ECO:0000313" key="3">
    <source>
        <dbReference type="Proteomes" id="UP001595766"/>
    </source>
</evidence>
<keyword evidence="1" id="KW-0812">Transmembrane</keyword>
<dbReference type="EMBL" id="JBHSAV010000053">
    <property type="protein sequence ID" value="MFC3977190.1"/>
    <property type="molecule type" value="Genomic_DNA"/>
</dbReference>
<keyword evidence="1" id="KW-1133">Transmembrane helix</keyword>
<evidence type="ECO:0000256" key="1">
    <source>
        <dbReference type="SAM" id="Phobius"/>
    </source>
</evidence>
<protein>
    <submittedName>
        <fullName evidence="2">6-bladed beta-propeller</fullName>
    </submittedName>
</protein>
<dbReference type="Pfam" id="PF17170">
    <property type="entry name" value="DUF5128"/>
    <property type="match status" value="1"/>
</dbReference>
<sequence length="405" mass="47091">MLNKNNLLISLKKTFHSFWGIPLLILLLFFSCNKRKNNQTILVDLSKEITLNYSDIFEDLEIVALDNSEGVLVAEINDLLITNDRIIILDNRLSESVHFFDIKGKFINSIRADDGPQVFTYPGNFELVNNEEELMVKDSKSFNTYYYDLSGNFIRQVYTTGFGVSSLVNIDSEIYAVSTYQDSWNKKVEIRNSQELSLSRFVNIEDELEFKLINGQGSSIFGNSHNSFLYYIQCFHPKIIEIKNGEIISSYFFEFSSSNFEYENGETYQMMDVYQTIKMKNLNALTGNLVAMEHYIFADFTYGGDQYLRTFLFDTKSNQSFVLEGMINDMDIVMRNRRSLYKYPVRNKRLAYAYHPSDITYALGIFEGKTSNEHTKRIQALDLKNDNNPVLFIYTLKEKLQLNLD</sequence>
<name>A0ABV8EMQ3_9BACT</name>
<comment type="caution">
    <text evidence="2">The sequence shown here is derived from an EMBL/GenBank/DDBJ whole genome shotgun (WGS) entry which is preliminary data.</text>
</comment>
<evidence type="ECO:0000313" key="2">
    <source>
        <dbReference type="EMBL" id="MFC3977190.1"/>
    </source>
</evidence>
<dbReference type="RefSeq" id="WP_262916572.1">
    <property type="nucleotide sequence ID" value="NZ_JAKZGR010000002.1"/>
</dbReference>
<feature type="transmembrane region" description="Helical" evidence="1">
    <location>
        <begin position="15"/>
        <end position="32"/>
    </location>
</feature>
<dbReference type="Gene3D" id="2.120.10.30">
    <property type="entry name" value="TolB, C-terminal domain"/>
    <property type="match status" value="1"/>
</dbReference>
<accession>A0ABV8EMQ3</accession>
<gene>
    <name evidence="2" type="ORF">ACFOUP_12455</name>
</gene>
<dbReference type="Proteomes" id="UP001595766">
    <property type="component" value="Unassembled WGS sequence"/>
</dbReference>
<keyword evidence="3" id="KW-1185">Reference proteome</keyword>
<dbReference type="PROSITE" id="PS51257">
    <property type="entry name" value="PROKAR_LIPOPROTEIN"/>
    <property type="match status" value="1"/>
</dbReference>
<dbReference type="InterPro" id="IPR011042">
    <property type="entry name" value="6-blade_b-propeller_TolB-like"/>
</dbReference>
<proteinExistence type="predicted"/>